<organism evidence="2 3">
    <name type="scientific">Tachysurus vachellii</name>
    <name type="common">Darkbarbel catfish</name>
    <name type="synonym">Pelteobagrus vachellii</name>
    <dbReference type="NCBI Taxonomy" id="175792"/>
    <lineage>
        <taxon>Eukaryota</taxon>
        <taxon>Metazoa</taxon>
        <taxon>Chordata</taxon>
        <taxon>Craniata</taxon>
        <taxon>Vertebrata</taxon>
        <taxon>Euteleostomi</taxon>
        <taxon>Actinopterygii</taxon>
        <taxon>Neopterygii</taxon>
        <taxon>Teleostei</taxon>
        <taxon>Ostariophysi</taxon>
        <taxon>Siluriformes</taxon>
        <taxon>Bagridae</taxon>
        <taxon>Tachysurus</taxon>
    </lineage>
</organism>
<dbReference type="EMBL" id="JAVHJS010000005">
    <property type="protein sequence ID" value="KAK2857344.1"/>
    <property type="molecule type" value="Genomic_DNA"/>
</dbReference>
<keyword evidence="3" id="KW-1185">Reference proteome</keyword>
<sequence length="145" mass="16380">MRHFWTTPLATSTLRCDWLTFSRLLRHDWLGVHPHAHSTDSTNQRRHSRERTKCQSNAPAVGFGVIKRVETETTPTLSASCRLGVGREDELSYGSNDSHLSSRLFGATGNPAHTALIGPCKRLAADDWLIISADHRLLRVRLRKR</sequence>
<proteinExistence type="predicted"/>
<feature type="region of interest" description="Disordered" evidence="1">
    <location>
        <begin position="35"/>
        <end position="54"/>
    </location>
</feature>
<dbReference type="Proteomes" id="UP001187315">
    <property type="component" value="Unassembled WGS sequence"/>
</dbReference>
<comment type="caution">
    <text evidence="2">The sequence shown here is derived from an EMBL/GenBank/DDBJ whole genome shotgun (WGS) entry which is preliminary data.</text>
</comment>
<reference evidence="2" key="1">
    <citation type="submission" date="2023-08" db="EMBL/GenBank/DDBJ databases">
        <title>Pelteobagrus vachellii genome.</title>
        <authorList>
            <person name="Liu H."/>
        </authorList>
    </citation>
    <scope>NUCLEOTIDE SEQUENCE</scope>
    <source>
        <strain evidence="2">PRFRI_2022a</strain>
        <tissue evidence="2">Muscle</tissue>
    </source>
</reference>
<dbReference type="AlphaFoldDB" id="A0AA88NF17"/>
<evidence type="ECO:0000256" key="1">
    <source>
        <dbReference type="SAM" id="MobiDB-lite"/>
    </source>
</evidence>
<evidence type="ECO:0000313" key="2">
    <source>
        <dbReference type="EMBL" id="KAK2857344.1"/>
    </source>
</evidence>
<gene>
    <name evidence="2" type="ORF">Q7C36_005263</name>
</gene>
<evidence type="ECO:0000313" key="3">
    <source>
        <dbReference type="Proteomes" id="UP001187315"/>
    </source>
</evidence>
<name>A0AA88NF17_TACVA</name>
<accession>A0AA88NF17</accession>
<protein>
    <submittedName>
        <fullName evidence="2">Uncharacterized protein</fullName>
    </submittedName>
</protein>